<dbReference type="InterPro" id="IPR013382">
    <property type="entry name" value="CRISPR-assoc_prot_Cse2"/>
</dbReference>
<organism evidence="1 2">
    <name type="scientific">Streptomyces reniochalinae</name>
    <dbReference type="NCBI Taxonomy" id="2250578"/>
    <lineage>
        <taxon>Bacteria</taxon>
        <taxon>Bacillati</taxon>
        <taxon>Actinomycetota</taxon>
        <taxon>Actinomycetes</taxon>
        <taxon>Kitasatosporales</taxon>
        <taxon>Streptomycetaceae</taxon>
        <taxon>Streptomyces</taxon>
    </lineage>
</organism>
<protein>
    <submittedName>
        <fullName evidence="1">Type I-E CRISPR-associated protein Cse2/CasB</fullName>
    </submittedName>
</protein>
<name>A0A367F2B6_9ACTN</name>
<evidence type="ECO:0000313" key="1">
    <source>
        <dbReference type="EMBL" id="RCG23925.1"/>
    </source>
</evidence>
<reference evidence="1 2" key="1">
    <citation type="submission" date="2018-06" db="EMBL/GenBank/DDBJ databases">
        <title>Streptomyces reniochalinae sp. nov. and Streptomyces diacarnus sp. nov. from marine sponges.</title>
        <authorList>
            <person name="Li L."/>
        </authorList>
    </citation>
    <scope>NUCLEOTIDE SEQUENCE [LARGE SCALE GENOMIC DNA]</scope>
    <source>
        <strain evidence="1 2">LHW50302</strain>
    </source>
</reference>
<dbReference type="Gene3D" id="1.10.520.40">
    <property type="entry name" value="CRISPR-associated protein Cse2"/>
    <property type="match status" value="1"/>
</dbReference>
<keyword evidence="2" id="KW-1185">Reference proteome</keyword>
<dbReference type="CDD" id="cd09731">
    <property type="entry name" value="Cse2_I-E"/>
    <property type="match status" value="1"/>
</dbReference>
<dbReference type="InterPro" id="IPR038287">
    <property type="entry name" value="Cse2_sf"/>
</dbReference>
<sequence length="209" mass="23641">MSDTDHRAQRIWNKYIAADGTWRRKESTAAEKRPPGEELAILRRGLSRPAGTVLPMFAFYTCPVDDFAARRGEVSAEQEAEHAALALFGLHQQSKERPMHRGGVSLGRAMRALRHHDRSSPEAVDSRFEQAFSATGPETLQFRLRGLVTQLKGIDQPLDYDRLAEDLYAWRRPHSRSRVRRRWGLDYYGWTQDRTGKAGPAAAPTTAPS</sequence>
<dbReference type="Proteomes" id="UP000253507">
    <property type="component" value="Unassembled WGS sequence"/>
</dbReference>
<dbReference type="EMBL" id="QOIM01000022">
    <property type="protein sequence ID" value="RCG23925.1"/>
    <property type="molecule type" value="Genomic_DNA"/>
</dbReference>
<gene>
    <name evidence="1" type="primary">casB</name>
    <name evidence="1" type="ORF">DQ392_04435</name>
</gene>
<dbReference type="OrthoDB" id="4808431at2"/>
<dbReference type="NCBIfam" id="TIGR02548">
    <property type="entry name" value="casB_cse2"/>
    <property type="match status" value="1"/>
</dbReference>
<dbReference type="AlphaFoldDB" id="A0A367F2B6"/>
<comment type="caution">
    <text evidence="1">The sequence shown here is derived from an EMBL/GenBank/DDBJ whole genome shotgun (WGS) entry which is preliminary data.</text>
</comment>
<evidence type="ECO:0000313" key="2">
    <source>
        <dbReference type="Proteomes" id="UP000253507"/>
    </source>
</evidence>
<accession>A0A367F2B6</accession>
<dbReference type="RefSeq" id="WP_114014137.1">
    <property type="nucleotide sequence ID" value="NZ_QOIM01000022.1"/>
</dbReference>
<proteinExistence type="predicted"/>
<dbReference type="Pfam" id="PF09485">
    <property type="entry name" value="CRISPR_Cse2"/>
    <property type="match status" value="1"/>
</dbReference>